<dbReference type="CDD" id="cd00609">
    <property type="entry name" value="AAT_like"/>
    <property type="match status" value="1"/>
</dbReference>
<comment type="cofactor">
    <cofactor evidence="1">
        <name>pyridoxal 5'-phosphate</name>
        <dbReference type="ChEBI" id="CHEBI:597326"/>
    </cofactor>
</comment>
<reference evidence="8 9" key="1">
    <citation type="journal article" date="2016" name="Nat. Commun.">
        <title>Thousands of microbial genomes shed light on interconnected biogeochemical processes in an aquifer system.</title>
        <authorList>
            <person name="Anantharaman K."/>
            <person name="Brown C.T."/>
            <person name="Hug L.A."/>
            <person name="Sharon I."/>
            <person name="Castelle C.J."/>
            <person name="Probst A.J."/>
            <person name="Thomas B.C."/>
            <person name="Singh A."/>
            <person name="Wilkins M.J."/>
            <person name="Karaoz U."/>
            <person name="Brodie E.L."/>
            <person name="Williams K.H."/>
            <person name="Hubbard S.S."/>
            <person name="Banfield J.F."/>
        </authorList>
    </citation>
    <scope>NUCLEOTIDE SEQUENCE [LARGE SCALE GENOMIC DNA]</scope>
</reference>
<evidence type="ECO:0000256" key="3">
    <source>
        <dbReference type="ARBA" id="ARBA00011738"/>
    </source>
</evidence>
<comment type="caution">
    <text evidence="8">The sequence shown here is derived from an EMBL/GenBank/DDBJ whole genome shotgun (WGS) entry which is preliminary data.</text>
</comment>
<sequence length="403" mass="45007">MSINTEEFYSILASKMEGSVIREILKLVQNPEVVSLAGGMPDPATFPVEDIKKITQKVLSKNSARALQYSTTEGLPELRRCILDYLAKDGNNGELENIIISSGSQQGLDLVGKVFLNPGDIAIVELPSYLAALNAFHSYGGELAGVPMDDEGMQMDILEEKLTQLKNEGKKVKFIYTISNFQNPAGVTMSLARRKKIIEIAHKFNVFIVEDNPYEKLRFEGEPIPSIYSLDNNGFVLSLGTFSKILCPGLRLAWVLGNKDIISKMAILKQATDLCTSILTQIIAYEYCKSGKLEENIRSNIQIYKRKRDVILNALDKYFPQEVTWTKPQGGFFVVATLPEYIDTGEMFKEAIEEKVAYVPGGPFFADGKGKNTMRLSFCYPSVEDIDEGIKRLGKVIKKRIKN</sequence>
<name>A0A1F5A926_9BACT</name>
<evidence type="ECO:0000313" key="8">
    <source>
        <dbReference type="EMBL" id="OGD14808.1"/>
    </source>
</evidence>
<dbReference type="InterPro" id="IPR050859">
    <property type="entry name" value="Class-I_PLP-dep_aminotransf"/>
</dbReference>
<keyword evidence="6" id="KW-0663">Pyridoxal phosphate</keyword>
<dbReference type="InterPro" id="IPR004839">
    <property type="entry name" value="Aminotransferase_I/II_large"/>
</dbReference>
<dbReference type="InterPro" id="IPR015422">
    <property type="entry name" value="PyrdxlP-dep_Trfase_small"/>
</dbReference>
<evidence type="ECO:0000256" key="1">
    <source>
        <dbReference type="ARBA" id="ARBA00001933"/>
    </source>
</evidence>
<evidence type="ECO:0000256" key="6">
    <source>
        <dbReference type="ARBA" id="ARBA00022898"/>
    </source>
</evidence>
<dbReference type="SUPFAM" id="SSF53383">
    <property type="entry name" value="PLP-dependent transferases"/>
    <property type="match status" value="1"/>
</dbReference>
<proteinExistence type="inferred from homology"/>
<dbReference type="GO" id="GO:1901605">
    <property type="term" value="P:alpha-amino acid metabolic process"/>
    <property type="evidence" value="ECO:0007669"/>
    <property type="project" value="TreeGrafter"/>
</dbReference>
<evidence type="ECO:0000256" key="2">
    <source>
        <dbReference type="ARBA" id="ARBA00007441"/>
    </source>
</evidence>
<organism evidence="8 9">
    <name type="scientific">Candidatus Sediminicultor quintus</name>
    <dbReference type="NCBI Taxonomy" id="1797291"/>
    <lineage>
        <taxon>Bacteria</taxon>
        <taxon>Pseudomonadati</taxon>
        <taxon>Atribacterota</taxon>
        <taxon>Candidatus Phoenicimicrobiia</taxon>
        <taxon>Candidatus Pheonicimicrobiales</taxon>
        <taxon>Candidatus Phoenicimicrobiaceae</taxon>
        <taxon>Candidatus Sediminicultor</taxon>
    </lineage>
</organism>
<comment type="subunit">
    <text evidence="3">Homodimer.</text>
</comment>
<dbReference type="InterPro" id="IPR015424">
    <property type="entry name" value="PyrdxlP-dep_Trfase"/>
</dbReference>
<dbReference type="STRING" id="1797291.A2V47_09115"/>
<dbReference type="InterPro" id="IPR015421">
    <property type="entry name" value="PyrdxlP-dep_Trfase_major"/>
</dbReference>
<dbReference type="EMBL" id="MEYH01000074">
    <property type="protein sequence ID" value="OGD14808.1"/>
    <property type="molecule type" value="Genomic_DNA"/>
</dbReference>
<dbReference type="PANTHER" id="PTHR42790">
    <property type="entry name" value="AMINOTRANSFERASE"/>
    <property type="match status" value="1"/>
</dbReference>
<protein>
    <submittedName>
        <fullName evidence="8">Aminotransferase</fullName>
    </submittedName>
</protein>
<dbReference type="PANTHER" id="PTHR42790:SF19">
    <property type="entry name" value="KYNURENINE_ALPHA-AMINOADIPATE AMINOTRANSFERASE, MITOCHONDRIAL"/>
    <property type="match status" value="1"/>
</dbReference>
<dbReference type="AlphaFoldDB" id="A0A1F5A926"/>
<gene>
    <name evidence="8" type="ORF">A2V47_09115</name>
</gene>
<feature type="domain" description="Aminotransferase class I/classII large" evidence="7">
    <location>
        <begin position="37"/>
        <end position="393"/>
    </location>
</feature>
<keyword evidence="4 8" id="KW-0032">Aminotransferase</keyword>
<dbReference type="Proteomes" id="UP000177701">
    <property type="component" value="Unassembled WGS sequence"/>
</dbReference>
<dbReference type="Pfam" id="PF00155">
    <property type="entry name" value="Aminotran_1_2"/>
    <property type="match status" value="1"/>
</dbReference>
<evidence type="ECO:0000259" key="7">
    <source>
        <dbReference type="Pfam" id="PF00155"/>
    </source>
</evidence>
<dbReference type="GO" id="GO:0008483">
    <property type="term" value="F:transaminase activity"/>
    <property type="evidence" value="ECO:0007669"/>
    <property type="project" value="UniProtKB-KW"/>
</dbReference>
<dbReference type="Gene3D" id="3.40.640.10">
    <property type="entry name" value="Type I PLP-dependent aspartate aminotransferase-like (Major domain)"/>
    <property type="match status" value="1"/>
</dbReference>
<dbReference type="Gene3D" id="3.90.1150.10">
    <property type="entry name" value="Aspartate Aminotransferase, domain 1"/>
    <property type="match status" value="1"/>
</dbReference>
<keyword evidence="5 8" id="KW-0808">Transferase</keyword>
<accession>A0A1F5A926</accession>
<comment type="similarity">
    <text evidence="2">Belongs to the class-I pyridoxal-phosphate-dependent aminotransferase family.</text>
</comment>
<dbReference type="FunFam" id="3.40.640.10:FF:000053">
    <property type="entry name" value="Aminotransferase, class I"/>
    <property type="match status" value="1"/>
</dbReference>
<evidence type="ECO:0000256" key="5">
    <source>
        <dbReference type="ARBA" id="ARBA00022679"/>
    </source>
</evidence>
<evidence type="ECO:0000256" key="4">
    <source>
        <dbReference type="ARBA" id="ARBA00022576"/>
    </source>
</evidence>
<evidence type="ECO:0000313" key="9">
    <source>
        <dbReference type="Proteomes" id="UP000177701"/>
    </source>
</evidence>
<dbReference type="GO" id="GO:0030170">
    <property type="term" value="F:pyridoxal phosphate binding"/>
    <property type="evidence" value="ECO:0007669"/>
    <property type="project" value="InterPro"/>
</dbReference>